<gene>
    <name evidence="3" type="ORF">N6H18_05285</name>
</gene>
<dbReference type="Gene3D" id="3.10.450.360">
    <property type="match status" value="1"/>
</dbReference>
<protein>
    <recommendedName>
        <fullName evidence="5">PepSY domain-containing protein</fullName>
    </recommendedName>
</protein>
<evidence type="ECO:0000313" key="3">
    <source>
        <dbReference type="EMBL" id="UXP33364.1"/>
    </source>
</evidence>
<evidence type="ECO:0000313" key="4">
    <source>
        <dbReference type="Proteomes" id="UP001065174"/>
    </source>
</evidence>
<proteinExistence type="predicted"/>
<keyword evidence="2" id="KW-0732">Signal</keyword>
<dbReference type="Proteomes" id="UP001065174">
    <property type="component" value="Chromosome"/>
</dbReference>
<feature type="chain" id="PRO_5045622341" description="PepSY domain-containing protein" evidence="2">
    <location>
        <begin position="24"/>
        <end position="117"/>
    </location>
</feature>
<accession>A0ABY6CSQ7</accession>
<evidence type="ECO:0008006" key="5">
    <source>
        <dbReference type="Google" id="ProtNLM"/>
    </source>
</evidence>
<reference evidence="3" key="1">
    <citation type="submission" date="2022-09" db="EMBL/GenBank/DDBJ databases">
        <title>Comparative genomics and taxonomic characterization of three novel marine species of genus Reichenbachiella exhibiting antioxidant and polysaccharide degradation activities.</title>
        <authorList>
            <person name="Muhammad N."/>
            <person name="Lee Y.-J."/>
            <person name="Ko J."/>
            <person name="Kim S.-G."/>
        </authorList>
    </citation>
    <scope>NUCLEOTIDE SEQUENCE</scope>
    <source>
        <strain evidence="3">BKB1-1</strain>
    </source>
</reference>
<dbReference type="EMBL" id="CP106679">
    <property type="protein sequence ID" value="UXP33364.1"/>
    <property type="molecule type" value="Genomic_DNA"/>
</dbReference>
<sequence>MKNVKRIFASLMMSVAVMGTAFAQTATPTEEMDPTQDQTQMVESQDQDKTAIAMEEVPEAVQEGLQDSNIETAAVEEAYKVDLTDETLYEFVVTAEGVRWAIQFDEEGNYVNKKAIS</sequence>
<name>A0ABY6CSQ7_9BACT</name>
<feature type="signal peptide" evidence="2">
    <location>
        <begin position="1"/>
        <end position="23"/>
    </location>
</feature>
<evidence type="ECO:0000256" key="2">
    <source>
        <dbReference type="SAM" id="SignalP"/>
    </source>
</evidence>
<evidence type="ECO:0000256" key="1">
    <source>
        <dbReference type="SAM" id="MobiDB-lite"/>
    </source>
</evidence>
<feature type="region of interest" description="Disordered" evidence="1">
    <location>
        <begin position="27"/>
        <end position="49"/>
    </location>
</feature>
<keyword evidence="4" id="KW-1185">Reference proteome</keyword>
<organism evidence="3 4">
    <name type="scientific">Reichenbachiella agarivorans</name>
    <dbReference type="NCBI Taxonomy" id="2979464"/>
    <lineage>
        <taxon>Bacteria</taxon>
        <taxon>Pseudomonadati</taxon>
        <taxon>Bacteroidota</taxon>
        <taxon>Cytophagia</taxon>
        <taxon>Cytophagales</taxon>
        <taxon>Reichenbachiellaceae</taxon>
        <taxon>Reichenbachiella</taxon>
    </lineage>
</organism>
<dbReference type="RefSeq" id="WP_262310793.1">
    <property type="nucleotide sequence ID" value="NZ_CP106679.1"/>
</dbReference>
<feature type="compositionally biased region" description="Polar residues" evidence="1">
    <location>
        <begin position="35"/>
        <end position="44"/>
    </location>
</feature>